<evidence type="ECO:0000256" key="5">
    <source>
        <dbReference type="ARBA" id="ARBA00011738"/>
    </source>
</evidence>
<feature type="domain" description="Isopropylmalate dehydrogenase-like" evidence="16">
    <location>
        <begin position="4"/>
        <end position="342"/>
    </location>
</feature>
<evidence type="ECO:0000256" key="7">
    <source>
        <dbReference type="ARBA" id="ARBA00022605"/>
    </source>
</evidence>
<keyword evidence="7 14" id="KW-0028">Amino-acid biosynthesis</keyword>
<evidence type="ECO:0000256" key="6">
    <source>
        <dbReference type="ARBA" id="ARBA00022430"/>
    </source>
</evidence>
<feature type="binding site" evidence="14">
    <location>
        <position position="132"/>
    </location>
    <ligand>
        <name>substrate</name>
    </ligand>
</feature>
<keyword evidence="6 14" id="KW-0432">Leucine biosynthesis</keyword>
<comment type="subcellular location">
    <subcellularLocation>
        <location evidence="14">Cytoplasm</location>
    </subcellularLocation>
</comment>
<keyword evidence="10 14" id="KW-0560">Oxidoreductase</keyword>
<evidence type="ECO:0000313" key="17">
    <source>
        <dbReference type="EMBL" id="GCF95179.1"/>
    </source>
</evidence>
<sequence length="350" mass="37204">MTKRIVALAGDGIGPEIMASGLDILAAAQELTKEIFEVVEHPFGGAAIDLTGKPLPETTLAACEEADAILLGAIGGPKWEKGPETPERGLLDLRKSLNLFANIRPVSVSEALRHLSPLKPEIIEGTDLVIVRELTSGIYFGEPRELGLEEAFDTNRYRKPEIVRIVKKAFEIAQSRDKRVTSVDKANVLATSKLWRATAEEVAKDYPDCTLEHQYVDSAAMKLIQAPASFDVIVTENLFGDILSDEASVLPGSLGVLPSASHSSGGPSLYEPIHGSAPDIAGKGIANPISMILSVALMLRQSFQENAAAQAIETACDTVLKKGIMTGDLGGTASTADFTQAVLSEMKGAN</sequence>
<dbReference type="RefSeq" id="WP_146623578.1">
    <property type="nucleotide sequence ID" value="NZ_BJCC01000028.1"/>
</dbReference>
<dbReference type="InterPro" id="IPR019818">
    <property type="entry name" value="IsoCit/isopropylmalate_DH_CS"/>
</dbReference>
<comment type="caution">
    <text evidence="17">The sequence shown here is derived from an EMBL/GenBank/DDBJ whole genome shotgun (WGS) entry which is preliminary data.</text>
</comment>
<dbReference type="AlphaFoldDB" id="A0A4V0WPV5"/>
<dbReference type="InterPro" id="IPR004429">
    <property type="entry name" value="Isopropylmalate_DH"/>
</dbReference>
<gene>
    <name evidence="14 17" type="primary">leuB</name>
    <name evidence="17" type="ORF">NRIC_30700</name>
</gene>
<feature type="binding site" evidence="14">
    <location>
        <position position="245"/>
    </location>
    <ligand>
        <name>Mg(2+)</name>
        <dbReference type="ChEBI" id="CHEBI:18420"/>
    </ligand>
</feature>
<dbReference type="Gene3D" id="3.40.718.10">
    <property type="entry name" value="Isopropylmalate Dehydrogenase"/>
    <property type="match status" value="1"/>
</dbReference>
<dbReference type="SMART" id="SM01329">
    <property type="entry name" value="Iso_dh"/>
    <property type="match status" value="1"/>
</dbReference>
<comment type="cofactor">
    <cofactor evidence="2">
        <name>Mn(2+)</name>
        <dbReference type="ChEBI" id="CHEBI:29035"/>
    </cofactor>
</comment>
<evidence type="ECO:0000256" key="13">
    <source>
        <dbReference type="ARBA" id="ARBA00023304"/>
    </source>
</evidence>
<dbReference type="OrthoDB" id="9806254at2"/>
<evidence type="ECO:0000256" key="2">
    <source>
        <dbReference type="ARBA" id="ARBA00001936"/>
    </source>
</evidence>
<evidence type="ECO:0000313" key="18">
    <source>
        <dbReference type="Proteomes" id="UP000290567"/>
    </source>
</evidence>
<dbReference type="PROSITE" id="PS00470">
    <property type="entry name" value="IDH_IMDH"/>
    <property type="match status" value="1"/>
</dbReference>
<feature type="binding site" evidence="14">
    <location>
        <position position="94"/>
    </location>
    <ligand>
        <name>substrate</name>
    </ligand>
</feature>
<keyword evidence="12 14" id="KW-0464">Manganese</keyword>
<dbReference type="GO" id="GO:0009098">
    <property type="term" value="P:L-leucine biosynthetic process"/>
    <property type="evidence" value="ECO:0007669"/>
    <property type="project" value="UniProtKB-UniRule"/>
</dbReference>
<keyword evidence="9 14" id="KW-0460">Magnesium</keyword>
<reference evidence="18" key="1">
    <citation type="submission" date="2019-02" db="EMBL/GenBank/DDBJ databases">
        <title>Draft genome sequence of Enterococcus sp. Gos25-1.</title>
        <authorList>
            <person name="Tanaka N."/>
            <person name="Shiwa Y."/>
            <person name="Fujita N."/>
        </authorList>
    </citation>
    <scope>NUCLEOTIDE SEQUENCE [LARGE SCALE GENOMIC DNA]</scope>
    <source>
        <strain evidence="18">Gos25-1</strain>
    </source>
</reference>
<evidence type="ECO:0000256" key="14">
    <source>
        <dbReference type="HAMAP-Rule" id="MF_01033"/>
    </source>
</evidence>
<dbReference type="EMBL" id="BJCC01000028">
    <property type="protein sequence ID" value="GCF95179.1"/>
    <property type="molecule type" value="Genomic_DNA"/>
</dbReference>
<comment type="catalytic activity">
    <reaction evidence="1 14 15">
        <text>(2R,3S)-3-isopropylmalate + NAD(+) = 4-methyl-2-oxopentanoate + CO2 + NADH</text>
        <dbReference type="Rhea" id="RHEA:32271"/>
        <dbReference type="ChEBI" id="CHEBI:16526"/>
        <dbReference type="ChEBI" id="CHEBI:17865"/>
        <dbReference type="ChEBI" id="CHEBI:35121"/>
        <dbReference type="ChEBI" id="CHEBI:57540"/>
        <dbReference type="ChEBI" id="CHEBI:57945"/>
        <dbReference type="EC" id="1.1.1.85"/>
    </reaction>
</comment>
<evidence type="ECO:0000256" key="9">
    <source>
        <dbReference type="ARBA" id="ARBA00022842"/>
    </source>
</evidence>
<proteinExistence type="inferred from homology"/>
<dbReference type="InterPro" id="IPR024084">
    <property type="entry name" value="IsoPropMal-DH-like_dom"/>
</dbReference>
<protein>
    <recommendedName>
        <fullName evidence="14">3-isopropylmalate dehydrogenase</fullName>
        <ecNumber evidence="14">1.1.1.85</ecNumber>
    </recommendedName>
    <alternativeName>
        <fullName evidence="14">3-IPM-DH</fullName>
    </alternativeName>
    <alternativeName>
        <fullName evidence="14">Beta-IPM dehydrogenase</fullName>
        <shortName evidence="14">IMDH</shortName>
    </alternativeName>
</protein>
<evidence type="ECO:0000256" key="4">
    <source>
        <dbReference type="ARBA" id="ARBA00008319"/>
    </source>
</evidence>
<keyword evidence="13 14" id="KW-0100">Branched-chain amino acid biosynthesis</keyword>
<feature type="binding site" evidence="14">
    <location>
        <position position="241"/>
    </location>
    <ligand>
        <name>Mg(2+)</name>
        <dbReference type="ChEBI" id="CHEBI:18420"/>
    </ligand>
</feature>
<comment type="similarity">
    <text evidence="4 14">Belongs to the isocitrate and isopropylmalate dehydrogenases family. LeuB type 1 subfamily.</text>
</comment>
<dbReference type="HAMAP" id="MF_01033">
    <property type="entry name" value="LeuB_type1"/>
    <property type="match status" value="1"/>
</dbReference>
<evidence type="ECO:0000259" key="16">
    <source>
        <dbReference type="SMART" id="SM01329"/>
    </source>
</evidence>
<evidence type="ECO:0000256" key="11">
    <source>
        <dbReference type="ARBA" id="ARBA00023027"/>
    </source>
</evidence>
<comment type="caution">
    <text evidence="14">Lacks conserved residue(s) required for the propagation of feature annotation.</text>
</comment>
<evidence type="ECO:0000256" key="15">
    <source>
        <dbReference type="RuleBase" id="RU004445"/>
    </source>
</evidence>
<organism evidence="17 18">
    <name type="scientific">Enterococcus florum</name>
    <dbReference type="NCBI Taxonomy" id="2480627"/>
    <lineage>
        <taxon>Bacteria</taxon>
        <taxon>Bacillati</taxon>
        <taxon>Bacillota</taxon>
        <taxon>Bacilli</taxon>
        <taxon>Lactobacillales</taxon>
        <taxon>Enterococcaceae</taxon>
        <taxon>Enterococcus</taxon>
    </lineage>
</organism>
<dbReference type="SUPFAM" id="SSF53659">
    <property type="entry name" value="Isocitrate/Isopropylmalate dehydrogenase-like"/>
    <property type="match status" value="1"/>
</dbReference>
<feature type="binding site" evidence="14">
    <location>
        <position position="217"/>
    </location>
    <ligand>
        <name>Mg(2+)</name>
        <dbReference type="ChEBI" id="CHEBI:18420"/>
    </ligand>
</feature>
<dbReference type="Pfam" id="PF00180">
    <property type="entry name" value="Iso_dh"/>
    <property type="match status" value="1"/>
</dbReference>
<comment type="subunit">
    <text evidence="5 14 15">Homodimer.</text>
</comment>
<dbReference type="GO" id="GO:0000287">
    <property type="term" value="F:magnesium ion binding"/>
    <property type="evidence" value="ECO:0007669"/>
    <property type="project" value="InterPro"/>
</dbReference>
<dbReference type="EC" id="1.1.1.85" evidence="14"/>
<dbReference type="PANTHER" id="PTHR42979">
    <property type="entry name" value="3-ISOPROPYLMALATE DEHYDROGENASE"/>
    <property type="match status" value="1"/>
</dbReference>
<dbReference type="UniPathway" id="UPA00048">
    <property type="reaction ID" value="UER00072"/>
</dbReference>
<accession>A0A4V0WPV5</accession>
<dbReference type="PANTHER" id="PTHR42979:SF1">
    <property type="entry name" value="3-ISOPROPYLMALATE DEHYDROGENASE"/>
    <property type="match status" value="1"/>
</dbReference>
<keyword evidence="8 14" id="KW-0479">Metal-binding</keyword>
<dbReference type="Proteomes" id="UP000290567">
    <property type="component" value="Unassembled WGS sequence"/>
</dbReference>
<feature type="binding site" evidence="14">
    <location>
        <begin position="275"/>
        <end position="287"/>
    </location>
    <ligand>
        <name>NAD(+)</name>
        <dbReference type="ChEBI" id="CHEBI:57540"/>
    </ligand>
</feature>
<dbReference type="GO" id="GO:0005829">
    <property type="term" value="C:cytosol"/>
    <property type="evidence" value="ECO:0007669"/>
    <property type="project" value="TreeGrafter"/>
</dbReference>
<feature type="binding site" evidence="14">
    <location>
        <position position="104"/>
    </location>
    <ligand>
        <name>substrate</name>
    </ligand>
</feature>
<comment type="function">
    <text evidence="14 15">Catalyzes the oxidation of 3-carboxy-2-hydroxy-4-methylpentanoate (3-isopropylmalate) to 3-carboxy-4-methyl-2-oxopentanoate. The product decarboxylates to 4-methyl-2 oxopentanoate.</text>
</comment>
<dbReference type="NCBIfam" id="TIGR00169">
    <property type="entry name" value="leuB"/>
    <property type="match status" value="1"/>
</dbReference>
<name>A0A4V0WPV5_9ENTE</name>
<keyword evidence="11 14" id="KW-0520">NAD</keyword>
<dbReference type="FunFam" id="3.40.718.10:FF:000006">
    <property type="entry name" value="3-isopropylmalate dehydrogenase"/>
    <property type="match status" value="1"/>
</dbReference>
<comment type="cofactor">
    <cofactor evidence="14 15">
        <name>Mg(2+)</name>
        <dbReference type="ChEBI" id="CHEBI:18420"/>
    </cofactor>
    <cofactor evidence="14 15">
        <name>Mn(2+)</name>
        <dbReference type="ChEBI" id="CHEBI:29035"/>
    </cofactor>
    <text evidence="14 15">Binds 1 Mg(2+) or Mn(2+) ion per subunit.</text>
</comment>
<evidence type="ECO:0000256" key="12">
    <source>
        <dbReference type="ARBA" id="ARBA00023211"/>
    </source>
</evidence>
<feature type="site" description="Important for catalysis" evidence="14">
    <location>
        <position position="185"/>
    </location>
</feature>
<comment type="pathway">
    <text evidence="3 14 15">Amino-acid biosynthesis; L-leucine biosynthesis; L-leucine from 3-methyl-2-oxobutanoate: step 3/4.</text>
</comment>
<evidence type="ECO:0000256" key="8">
    <source>
        <dbReference type="ARBA" id="ARBA00022723"/>
    </source>
</evidence>
<feature type="binding site" evidence="14">
    <location>
        <position position="217"/>
    </location>
    <ligand>
        <name>substrate</name>
    </ligand>
</feature>
<evidence type="ECO:0000256" key="1">
    <source>
        <dbReference type="ARBA" id="ARBA00000624"/>
    </source>
</evidence>
<evidence type="ECO:0000256" key="3">
    <source>
        <dbReference type="ARBA" id="ARBA00004762"/>
    </source>
</evidence>
<keyword evidence="14" id="KW-0963">Cytoplasm</keyword>
<evidence type="ECO:0000256" key="10">
    <source>
        <dbReference type="ARBA" id="ARBA00023002"/>
    </source>
</evidence>
<dbReference type="GO" id="GO:0051287">
    <property type="term" value="F:NAD binding"/>
    <property type="evidence" value="ECO:0007669"/>
    <property type="project" value="InterPro"/>
</dbReference>
<dbReference type="GO" id="GO:0003862">
    <property type="term" value="F:3-isopropylmalate dehydrogenase activity"/>
    <property type="evidence" value="ECO:0007669"/>
    <property type="project" value="UniProtKB-UniRule"/>
</dbReference>
<feature type="site" description="Important for catalysis" evidence="14">
    <location>
        <position position="139"/>
    </location>
</feature>
<keyword evidence="18" id="KW-1185">Reference proteome</keyword>